<protein>
    <submittedName>
        <fullName evidence="1">N-formylglutamate amidohydrolase</fullName>
    </submittedName>
</protein>
<accession>A0ABX0XKQ2</accession>
<comment type="caution">
    <text evidence="1">The sequence shown here is derived from an EMBL/GenBank/DDBJ whole genome shotgun (WGS) entry which is preliminary data.</text>
</comment>
<dbReference type="Gene3D" id="3.40.630.40">
    <property type="entry name" value="Zn-dependent exopeptidases"/>
    <property type="match status" value="1"/>
</dbReference>
<dbReference type="SUPFAM" id="SSF53187">
    <property type="entry name" value="Zn-dependent exopeptidases"/>
    <property type="match status" value="1"/>
</dbReference>
<dbReference type="EMBL" id="JAATJE010000001">
    <property type="protein sequence ID" value="NJC33784.1"/>
    <property type="molecule type" value="Genomic_DNA"/>
</dbReference>
<evidence type="ECO:0000313" key="2">
    <source>
        <dbReference type="Proteomes" id="UP000734218"/>
    </source>
</evidence>
<keyword evidence="2" id="KW-1185">Reference proteome</keyword>
<sequence length="271" mass="29247">MTGSSHADPGCVLITVSHAGRAEPADMAAMLRVPPDRLLPLEDRHVDRLTVAAEEAGVPVIRADRPRSWIDLNRREDELDPAMVAGGWPDGPLNATAKMLGGLGLIPRRLAGIGDIWRAPLAADHVRRRIREDYRPFHEAVAATLRAMRDRHGRAVLIDLHSMPAALPQMVVGDLFGRSAPRMLVDRVLACGRDHGLTVARNKPYAGGHIVERHGDPRQGVAAVQVELSRRLYLQPDLSTPDEAGVAAMARLVADLAALAAEDADHAVAAE</sequence>
<name>A0ABX0XKQ2_9SPHN</name>
<dbReference type="InterPro" id="IPR007709">
    <property type="entry name" value="N-FG_amidohydro"/>
</dbReference>
<evidence type="ECO:0000313" key="1">
    <source>
        <dbReference type="EMBL" id="NJC33784.1"/>
    </source>
</evidence>
<organism evidence="1 2">
    <name type="scientific">Sphingomonas jejuensis</name>
    <dbReference type="NCBI Taxonomy" id="904715"/>
    <lineage>
        <taxon>Bacteria</taxon>
        <taxon>Pseudomonadati</taxon>
        <taxon>Pseudomonadota</taxon>
        <taxon>Alphaproteobacteria</taxon>
        <taxon>Sphingomonadales</taxon>
        <taxon>Sphingomonadaceae</taxon>
        <taxon>Sphingomonas</taxon>
    </lineage>
</organism>
<dbReference type="Pfam" id="PF05013">
    <property type="entry name" value="FGase"/>
    <property type="match status" value="1"/>
</dbReference>
<proteinExistence type="predicted"/>
<dbReference type="Proteomes" id="UP000734218">
    <property type="component" value="Unassembled WGS sequence"/>
</dbReference>
<dbReference type="RefSeq" id="WP_167953727.1">
    <property type="nucleotide sequence ID" value="NZ_JAATJE010000001.1"/>
</dbReference>
<gene>
    <name evidence="1" type="ORF">GGR88_001258</name>
</gene>
<reference evidence="1 2" key="1">
    <citation type="submission" date="2020-03" db="EMBL/GenBank/DDBJ databases">
        <title>Genomic Encyclopedia of Type Strains, Phase IV (KMG-IV): sequencing the most valuable type-strain genomes for metagenomic binning, comparative biology and taxonomic classification.</title>
        <authorList>
            <person name="Goeker M."/>
        </authorList>
    </citation>
    <scope>NUCLEOTIDE SEQUENCE [LARGE SCALE GENOMIC DNA]</scope>
    <source>
        <strain evidence="1 2">DSM 27651</strain>
    </source>
</reference>